<dbReference type="Proteomes" id="UP000014210">
    <property type="component" value="Unassembled WGS sequence"/>
</dbReference>
<gene>
    <name evidence="2" type="ORF">OMS_00177</name>
</gene>
<name>A0ABP2V3E2_9ENTE</name>
<protein>
    <submittedName>
        <fullName evidence="2">Uncharacterized protein</fullName>
    </submittedName>
</protein>
<dbReference type="EMBL" id="AHYU01000003">
    <property type="protein sequence ID" value="EOT36329.1"/>
    <property type="molecule type" value="Genomic_DNA"/>
</dbReference>
<keyword evidence="1" id="KW-0812">Transmembrane</keyword>
<keyword evidence="1" id="KW-1133">Transmembrane helix</keyword>
<sequence>MKKNGKKEYLYTSLIIVIAFFSVSIFYFFNYDLSN</sequence>
<comment type="caution">
    <text evidence="2">The sequence shown here is derived from an EMBL/GenBank/DDBJ whole genome shotgun (WGS) entry which is preliminary data.</text>
</comment>
<keyword evidence="1" id="KW-0472">Membrane</keyword>
<organism evidence="2 3">
    <name type="scientific">Enterococcus durans ATCC 6056</name>
    <dbReference type="NCBI Taxonomy" id="1140001"/>
    <lineage>
        <taxon>Bacteria</taxon>
        <taxon>Bacillati</taxon>
        <taxon>Bacillota</taxon>
        <taxon>Bacilli</taxon>
        <taxon>Lactobacillales</taxon>
        <taxon>Enterococcaceae</taxon>
        <taxon>Enterococcus</taxon>
    </lineage>
</organism>
<evidence type="ECO:0000256" key="1">
    <source>
        <dbReference type="SAM" id="Phobius"/>
    </source>
</evidence>
<evidence type="ECO:0000313" key="2">
    <source>
        <dbReference type="EMBL" id="EOT36329.1"/>
    </source>
</evidence>
<evidence type="ECO:0000313" key="3">
    <source>
        <dbReference type="Proteomes" id="UP000014210"/>
    </source>
</evidence>
<accession>A0ABP2V3E2</accession>
<feature type="transmembrane region" description="Helical" evidence="1">
    <location>
        <begin position="9"/>
        <end position="29"/>
    </location>
</feature>
<reference evidence="2 3" key="1">
    <citation type="submission" date="2013-03" db="EMBL/GenBank/DDBJ databases">
        <title>The Genome Sequence of Enterococcus durans ATCC_6056 (Illumina only assembly).</title>
        <authorList>
            <consortium name="The Broad Institute Genomics Platform"/>
            <consortium name="The Broad Institute Genome Sequencing Center for Infectious Disease"/>
            <person name="Earl A."/>
            <person name="Russ C."/>
            <person name="Gilmore M."/>
            <person name="Surin D."/>
            <person name="Walker B."/>
            <person name="Young S."/>
            <person name="Zeng Q."/>
            <person name="Gargeya S."/>
            <person name="Fitzgerald M."/>
            <person name="Haas B."/>
            <person name="Abouelleil A."/>
            <person name="Allen A.W."/>
            <person name="Alvarado L."/>
            <person name="Arachchi H.M."/>
            <person name="Berlin A.M."/>
            <person name="Chapman S.B."/>
            <person name="Gainer-Dewar J."/>
            <person name="Goldberg J."/>
            <person name="Griggs A."/>
            <person name="Gujja S."/>
            <person name="Hansen M."/>
            <person name="Howarth C."/>
            <person name="Imamovic A."/>
            <person name="Ireland A."/>
            <person name="Larimer J."/>
            <person name="McCowan C."/>
            <person name="Murphy C."/>
            <person name="Pearson M."/>
            <person name="Poon T.W."/>
            <person name="Priest M."/>
            <person name="Roberts A."/>
            <person name="Saif S."/>
            <person name="Shea T."/>
            <person name="Sisk P."/>
            <person name="Sykes S."/>
            <person name="Wortman J."/>
            <person name="Nusbaum C."/>
            <person name="Birren B."/>
        </authorList>
    </citation>
    <scope>NUCLEOTIDE SEQUENCE [LARGE SCALE GENOMIC DNA]</scope>
    <source>
        <strain evidence="2 3">ATCC 6056</strain>
    </source>
</reference>
<keyword evidence="3" id="KW-1185">Reference proteome</keyword>
<proteinExistence type="predicted"/>